<evidence type="ECO:0000313" key="3">
    <source>
        <dbReference type="Proteomes" id="UP001178507"/>
    </source>
</evidence>
<feature type="region of interest" description="Disordered" evidence="1">
    <location>
        <begin position="330"/>
        <end position="369"/>
    </location>
</feature>
<dbReference type="EMBL" id="CAUJNA010001040">
    <property type="protein sequence ID" value="CAJ1383684.1"/>
    <property type="molecule type" value="Genomic_DNA"/>
</dbReference>
<proteinExistence type="predicted"/>
<accession>A0AA36MX44</accession>
<dbReference type="Proteomes" id="UP001178507">
    <property type="component" value="Unassembled WGS sequence"/>
</dbReference>
<name>A0AA36MX44_9DINO</name>
<gene>
    <name evidence="2" type="ORF">EVOR1521_LOCUS10743</name>
</gene>
<feature type="region of interest" description="Disordered" evidence="1">
    <location>
        <begin position="189"/>
        <end position="218"/>
    </location>
</feature>
<reference evidence="2" key="1">
    <citation type="submission" date="2023-08" db="EMBL/GenBank/DDBJ databases">
        <authorList>
            <person name="Chen Y."/>
            <person name="Shah S."/>
            <person name="Dougan E. K."/>
            <person name="Thang M."/>
            <person name="Chan C."/>
        </authorList>
    </citation>
    <scope>NUCLEOTIDE SEQUENCE</scope>
</reference>
<comment type="caution">
    <text evidence="2">The sequence shown here is derived from an EMBL/GenBank/DDBJ whole genome shotgun (WGS) entry which is preliminary data.</text>
</comment>
<feature type="compositionally biased region" description="Basic residues" evidence="1">
    <location>
        <begin position="337"/>
        <end position="353"/>
    </location>
</feature>
<sequence length="369" mass="40761">MTTSPSKPESSGGSYDNEIEELRGAGLLLRAVTLTSELLPLRKNSQRAQPMAQTSSTKMLTYLQPKIAWQWFWNAPGCWCWYWRLSAWAWPVGFRALLMYSIVYKSRECVVEQSKATLEKAEACNVPEQAIEKKAFHEAKAALEAELEQSKAADVSRAKELEEENAQLREQLRVLEQRLAEAEARLKGDDMRELDSTHSSAVETEAGEVAKPDQDKASVPSRFELMQGSRGLAAASQPALAALEAVPCLEGDRQADRGVRASAVARADGATGPGERPGLWRGVSGDGDRCARRHGSARADCHPASDCGACVAFEPEEQMVKLKIEVPKVFEHAPPALRRRRGGHSSRRRRRRQKTGDSSGRAEPGRELR</sequence>
<dbReference type="AlphaFoldDB" id="A0AA36MX44"/>
<evidence type="ECO:0000313" key="2">
    <source>
        <dbReference type="EMBL" id="CAJ1383684.1"/>
    </source>
</evidence>
<organism evidence="2 3">
    <name type="scientific">Effrenium voratum</name>
    <dbReference type="NCBI Taxonomy" id="2562239"/>
    <lineage>
        <taxon>Eukaryota</taxon>
        <taxon>Sar</taxon>
        <taxon>Alveolata</taxon>
        <taxon>Dinophyceae</taxon>
        <taxon>Suessiales</taxon>
        <taxon>Symbiodiniaceae</taxon>
        <taxon>Effrenium</taxon>
    </lineage>
</organism>
<keyword evidence="3" id="KW-1185">Reference proteome</keyword>
<evidence type="ECO:0000256" key="1">
    <source>
        <dbReference type="SAM" id="MobiDB-lite"/>
    </source>
</evidence>
<protein>
    <submittedName>
        <fullName evidence="2">Uncharacterized protein</fullName>
    </submittedName>
</protein>